<dbReference type="InterPro" id="IPR000073">
    <property type="entry name" value="AB_hydrolase_1"/>
</dbReference>
<dbReference type="SUPFAM" id="SSF53474">
    <property type="entry name" value="alpha/beta-Hydrolases"/>
    <property type="match status" value="1"/>
</dbReference>
<dbReference type="PANTHER" id="PTHR12277:SF194">
    <property type="entry name" value="FI04476P"/>
    <property type="match status" value="1"/>
</dbReference>
<protein>
    <submittedName>
        <fullName evidence="4">Monoacylglycerol lipase ABHD12</fullName>
    </submittedName>
</protein>
<keyword evidence="2" id="KW-1133">Transmembrane helix</keyword>
<dbReference type="GO" id="GO:0052651">
    <property type="term" value="P:monoacylglycerol catabolic process"/>
    <property type="evidence" value="ECO:0007669"/>
    <property type="project" value="TreeGrafter"/>
</dbReference>
<dbReference type="EMBL" id="NEDP02001218">
    <property type="protein sequence ID" value="OWF53751.1"/>
    <property type="molecule type" value="Genomic_DNA"/>
</dbReference>
<feature type="compositionally biased region" description="Basic residues" evidence="1">
    <location>
        <begin position="1"/>
        <end position="10"/>
    </location>
</feature>
<feature type="region of interest" description="Disordered" evidence="1">
    <location>
        <begin position="1"/>
        <end position="24"/>
    </location>
</feature>
<proteinExistence type="predicted"/>
<keyword evidence="5" id="KW-1185">Reference proteome</keyword>
<comment type="caution">
    <text evidence="4">The sequence shown here is derived from an EMBL/GenBank/DDBJ whole genome shotgun (WGS) entry which is preliminary data.</text>
</comment>
<evidence type="ECO:0000313" key="4">
    <source>
        <dbReference type="EMBL" id="OWF53751.1"/>
    </source>
</evidence>
<dbReference type="ESTHER" id="mizye-a0a210qyk8">
    <property type="family name" value="ABHD12-PHARC"/>
</dbReference>
<name>A0A210QYK8_MIZYE</name>
<dbReference type="STRING" id="6573.A0A210QYK8"/>
<sequence>MSNTRQRKSTPVKAQTTPQKEEEVPVLNTDTVKGSGQALPGWLWRAILLCVKVTLGFLFCLHVLTPVFILTNPWIQSKAVFLNNFRWPPFIDVTKPEEFGLGNTVRNFYLQVEEHSRVGVWHLLPQSLAESGVEFNQYESLLKDGKPIFLYLHGTSGSRAGWHRVQLYKLLVSLEFHVIAFDYRGWADSVGEPTEDGVVADSYFIYKWIKQRSGNAPVFLWGHSLGTAITTKLAKMLCEKGEEPVGVVLESPFTNIKEAASKHPFTAPFRMLPWFEAVFLDTIDQNNISFTSDKNIAHVTTPLLILHAEDDKVVPFELGKKLYSIASETRPTNSGPLEFVSFNASYGYGHKLICMAPELPLIIRKFLETCHEEGKHSPQEML</sequence>
<gene>
    <name evidence="4" type="ORF">KP79_PYT10679</name>
</gene>
<dbReference type="Pfam" id="PF00561">
    <property type="entry name" value="Abhydrolase_1"/>
    <property type="match status" value="1"/>
</dbReference>
<dbReference type="Gene3D" id="3.40.50.1820">
    <property type="entry name" value="alpha/beta hydrolase"/>
    <property type="match status" value="1"/>
</dbReference>
<dbReference type="GO" id="GO:0047372">
    <property type="term" value="F:monoacylglycerol lipase activity"/>
    <property type="evidence" value="ECO:0007669"/>
    <property type="project" value="TreeGrafter"/>
</dbReference>
<evidence type="ECO:0000259" key="3">
    <source>
        <dbReference type="Pfam" id="PF00561"/>
    </source>
</evidence>
<organism evidence="4 5">
    <name type="scientific">Mizuhopecten yessoensis</name>
    <name type="common">Japanese scallop</name>
    <name type="synonym">Patinopecten yessoensis</name>
    <dbReference type="NCBI Taxonomy" id="6573"/>
    <lineage>
        <taxon>Eukaryota</taxon>
        <taxon>Metazoa</taxon>
        <taxon>Spiralia</taxon>
        <taxon>Lophotrochozoa</taxon>
        <taxon>Mollusca</taxon>
        <taxon>Bivalvia</taxon>
        <taxon>Autobranchia</taxon>
        <taxon>Pteriomorphia</taxon>
        <taxon>Pectinida</taxon>
        <taxon>Pectinoidea</taxon>
        <taxon>Pectinidae</taxon>
        <taxon>Mizuhopecten</taxon>
    </lineage>
</organism>
<accession>A0A210QYK8</accession>
<keyword evidence="2" id="KW-0812">Transmembrane</keyword>
<dbReference type="GO" id="GO:0006660">
    <property type="term" value="P:phosphatidylserine catabolic process"/>
    <property type="evidence" value="ECO:0007669"/>
    <property type="project" value="TreeGrafter"/>
</dbReference>
<keyword evidence="2" id="KW-0472">Membrane</keyword>
<dbReference type="Proteomes" id="UP000242188">
    <property type="component" value="Unassembled WGS sequence"/>
</dbReference>
<evidence type="ECO:0000256" key="2">
    <source>
        <dbReference type="SAM" id="Phobius"/>
    </source>
</evidence>
<dbReference type="OrthoDB" id="10249433at2759"/>
<evidence type="ECO:0000313" key="5">
    <source>
        <dbReference type="Proteomes" id="UP000242188"/>
    </source>
</evidence>
<feature type="transmembrane region" description="Helical" evidence="2">
    <location>
        <begin position="42"/>
        <end position="64"/>
    </location>
</feature>
<dbReference type="AlphaFoldDB" id="A0A210QYK8"/>
<evidence type="ECO:0000256" key="1">
    <source>
        <dbReference type="SAM" id="MobiDB-lite"/>
    </source>
</evidence>
<dbReference type="GO" id="GO:0005789">
    <property type="term" value="C:endoplasmic reticulum membrane"/>
    <property type="evidence" value="ECO:0007669"/>
    <property type="project" value="TreeGrafter"/>
</dbReference>
<feature type="domain" description="AB hydrolase-1" evidence="3">
    <location>
        <begin position="147"/>
        <end position="234"/>
    </location>
</feature>
<dbReference type="GO" id="GO:0004622">
    <property type="term" value="F:phosphatidylcholine lysophospholipase activity"/>
    <property type="evidence" value="ECO:0007669"/>
    <property type="project" value="TreeGrafter"/>
</dbReference>
<reference evidence="4 5" key="1">
    <citation type="journal article" date="2017" name="Nat. Ecol. Evol.">
        <title>Scallop genome provides insights into evolution of bilaterian karyotype and development.</title>
        <authorList>
            <person name="Wang S."/>
            <person name="Zhang J."/>
            <person name="Jiao W."/>
            <person name="Li J."/>
            <person name="Xun X."/>
            <person name="Sun Y."/>
            <person name="Guo X."/>
            <person name="Huan P."/>
            <person name="Dong B."/>
            <person name="Zhang L."/>
            <person name="Hu X."/>
            <person name="Sun X."/>
            <person name="Wang J."/>
            <person name="Zhao C."/>
            <person name="Wang Y."/>
            <person name="Wang D."/>
            <person name="Huang X."/>
            <person name="Wang R."/>
            <person name="Lv J."/>
            <person name="Li Y."/>
            <person name="Zhang Z."/>
            <person name="Liu B."/>
            <person name="Lu W."/>
            <person name="Hui Y."/>
            <person name="Liang J."/>
            <person name="Zhou Z."/>
            <person name="Hou R."/>
            <person name="Li X."/>
            <person name="Liu Y."/>
            <person name="Li H."/>
            <person name="Ning X."/>
            <person name="Lin Y."/>
            <person name="Zhao L."/>
            <person name="Xing Q."/>
            <person name="Dou J."/>
            <person name="Li Y."/>
            <person name="Mao J."/>
            <person name="Guo H."/>
            <person name="Dou H."/>
            <person name="Li T."/>
            <person name="Mu C."/>
            <person name="Jiang W."/>
            <person name="Fu Q."/>
            <person name="Fu X."/>
            <person name="Miao Y."/>
            <person name="Liu J."/>
            <person name="Yu Q."/>
            <person name="Li R."/>
            <person name="Liao H."/>
            <person name="Li X."/>
            <person name="Kong Y."/>
            <person name="Jiang Z."/>
            <person name="Chourrout D."/>
            <person name="Li R."/>
            <person name="Bao Z."/>
        </authorList>
    </citation>
    <scope>NUCLEOTIDE SEQUENCE [LARGE SCALE GENOMIC DNA]</scope>
    <source>
        <strain evidence="4 5">PY_sf001</strain>
    </source>
</reference>
<dbReference type="InterPro" id="IPR029058">
    <property type="entry name" value="AB_hydrolase_fold"/>
</dbReference>
<dbReference type="PANTHER" id="PTHR12277">
    <property type="entry name" value="ALPHA/BETA HYDROLASE DOMAIN-CONTAINING PROTEIN"/>
    <property type="match status" value="1"/>
</dbReference>